<proteinExistence type="predicted"/>
<name>A0A0E9TQ78_ANGAN</name>
<reference evidence="1" key="1">
    <citation type="submission" date="2014-11" db="EMBL/GenBank/DDBJ databases">
        <authorList>
            <person name="Amaro Gonzalez C."/>
        </authorList>
    </citation>
    <scope>NUCLEOTIDE SEQUENCE</scope>
</reference>
<reference evidence="1" key="2">
    <citation type="journal article" date="2015" name="Fish Shellfish Immunol.">
        <title>Early steps in the European eel (Anguilla anguilla)-Vibrio vulnificus interaction in the gills: Role of the RtxA13 toxin.</title>
        <authorList>
            <person name="Callol A."/>
            <person name="Pajuelo D."/>
            <person name="Ebbesson L."/>
            <person name="Teles M."/>
            <person name="MacKenzie S."/>
            <person name="Amaro C."/>
        </authorList>
    </citation>
    <scope>NUCLEOTIDE SEQUENCE</scope>
</reference>
<dbReference type="EMBL" id="GBXM01053542">
    <property type="protein sequence ID" value="JAH55035.1"/>
    <property type="molecule type" value="Transcribed_RNA"/>
</dbReference>
<dbReference type="AlphaFoldDB" id="A0A0E9TQ78"/>
<accession>A0A0E9TQ78</accession>
<organism evidence="1">
    <name type="scientific">Anguilla anguilla</name>
    <name type="common">European freshwater eel</name>
    <name type="synonym">Muraena anguilla</name>
    <dbReference type="NCBI Taxonomy" id="7936"/>
    <lineage>
        <taxon>Eukaryota</taxon>
        <taxon>Metazoa</taxon>
        <taxon>Chordata</taxon>
        <taxon>Craniata</taxon>
        <taxon>Vertebrata</taxon>
        <taxon>Euteleostomi</taxon>
        <taxon>Actinopterygii</taxon>
        <taxon>Neopterygii</taxon>
        <taxon>Teleostei</taxon>
        <taxon>Anguilliformes</taxon>
        <taxon>Anguillidae</taxon>
        <taxon>Anguilla</taxon>
    </lineage>
</organism>
<sequence>MYNKKSKLVHETVSLRL</sequence>
<evidence type="ECO:0000313" key="1">
    <source>
        <dbReference type="EMBL" id="JAH55035.1"/>
    </source>
</evidence>
<protein>
    <submittedName>
        <fullName evidence="1">Uncharacterized protein</fullName>
    </submittedName>
</protein>